<dbReference type="EnsemblProtists" id="HpaT810459">
    <property type="protein sequence ID" value="HpaP810459"/>
    <property type="gene ID" value="HpaG810459"/>
</dbReference>
<dbReference type="AlphaFoldDB" id="M4BVB7"/>
<proteinExistence type="predicted"/>
<evidence type="ECO:0000313" key="2">
    <source>
        <dbReference type="Proteomes" id="UP000011713"/>
    </source>
</evidence>
<dbReference type="VEuPathDB" id="FungiDB:HpaG810459"/>
<reference evidence="1" key="2">
    <citation type="submission" date="2015-06" db="UniProtKB">
        <authorList>
            <consortium name="EnsemblProtists"/>
        </authorList>
    </citation>
    <scope>IDENTIFICATION</scope>
    <source>
        <strain evidence="1">Emoy2</strain>
    </source>
</reference>
<dbReference type="HOGENOM" id="CLU_2817887_0_0_1"/>
<sequence length="67" mass="7588">MDIRTLLNYSDEAVVTYLPELDEVIQDHIPMEADNAAVEEDDSEALPPIPAAEAQQMIQALEIFWMQ</sequence>
<organism evidence="1 2">
    <name type="scientific">Hyaloperonospora arabidopsidis (strain Emoy2)</name>
    <name type="common">Downy mildew agent</name>
    <name type="synonym">Peronospora arabidopsidis</name>
    <dbReference type="NCBI Taxonomy" id="559515"/>
    <lineage>
        <taxon>Eukaryota</taxon>
        <taxon>Sar</taxon>
        <taxon>Stramenopiles</taxon>
        <taxon>Oomycota</taxon>
        <taxon>Peronosporomycetes</taxon>
        <taxon>Peronosporales</taxon>
        <taxon>Peronosporaceae</taxon>
        <taxon>Hyaloperonospora</taxon>
    </lineage>
</organism>
<dbReference type="OMA" id="HIPMEAD"/>
<dbReference type="InParanoid" id="M4BVB7"/>
<evidence type="ECO:0000313" key="1">
    <source>
        <dbReference type="EnsemblProtists" id="HpaP810459"/>
    </source>
</evidence>
<accession>M4BVB7</accession>
<name>M4BVB7_HYAAE</name>
<reference evidence="2" key="1">
    <citation type="journal article" date="2010" name="Science">
        <title>Signatures of adaptation to obligate biotrophy in the Hyaloperonospora arabidopsidis genome.</title>
        <authorList>
            <person name="Baxter L."/>
            <person name="Tripathy S."/>
            <person name="Ishaque N."/>
            <person name="Boot N."/>
            <person name="Cabral A."/>
            <person name="Kemen E."/>
            <person name="Thines M."/>
            <person name="Ah-Fong A."/>
            <person name="Anderson R."/>
            <person name="Badejoko W."/>
            <person name="Bittner-Eddy P."/>
            <person name="Boore J.L."/>
            <person name="Chibucos M.C."/>
            <person name="Coates M."/>
            <person name="Dehal P."/>
            <person name="Delehaunty K."/>
            <person name="Dong S."/>
            <person name="Downton P."/>
            <person name="Dumas B."/>
            <person name="Fabro G."/>
            <person name="Fronick C."/>
            <person name="Fuerstenberg S.I."/>
            <person name="Fulton L."/>
            <person name="Gaulin E."/>
            <person name="Govers F."/>
            <person name="Hughes L."/>
            <person name="Humphray S."/>
            <person name="Jiang R.H."/>
            <person name="Judelson H."/>
            <person name="Kamoun S."/>
            <person name="Kyung K."/>
            <person name="Meijer H."/>
            <person name="Minx P."/>
            <person name="Morris P."/>
            <person name="Nelson J."/>
            <person name="Phuntumart V."/>
            <person name="Qutob D."/>
            <person name="Rehmany A."/>
            <person name="Rougon-Cardoso A."/>
            <person name="Ryden P."/>
            <person name="Torto-Alalibo T."/>
            <person name="Studholme D."/>
            <person name="Wang Y."/>
            <person name="Win J."/>
            <person name="Wood J."/>
            <person name="Clifton S.W."/>
            <person name="Rogers J."/>
            <person name="Van den Ackerveken G."/>
            <person name="Jones J.D."/>
            <person name="McDowell J.M."/>
            <person name="Beynon J."/>
            <person name="Tyler B.M."/>
        </authorList>
    </citation>
    <scope>NUCLEOTIDE SEQUENCE [LARGE SCALE GENOMIC DNA]</scope>
    <source>
        <strain evidence="2">Emoy2</strain>
    </source>
</reference>
<dbReference type="EMBL" id="JH597976">
    <property type="status" value="NOT_ANNOTATED_CDS"/>
    <property type="molecule type" value="Genomic_DNA"/>
</dbReference>
<dbReference type="Proteomes" id="UP000011713">
    <property type="component" value="Unassembled WGS sequence"/>
</dbReference>
<protein>
    <submittedName>
        <fullName evidence="1">Uncharacterized protein</fullName>
    </submittedName>
</protein>
<keyword evidence="2" id="KW-1185">Reference proteome</keyword>